<comment type="caution">
    <text evidence="10">The sequence shown here is derived from an EMBL/GenBank/DDBJ whole genome shotgun (WGS) entry which is preliminary data.</text>
</comment>
<organism evidence="10 11">
    <name type="scientific">Endozoicomonas montiporae</name>
    <dbReference type="NCBI Taxonomy" id="1027273"/>
    <lineage>
        <taxon>Bacteria</taxon>
        <taxon>Pseudomonadati</taxon>
        <taxon>Pseudomonadota</taxon>
        <taxon>Gammaproteobacteria</taxon>
        <taxon>Oceanospirillales</taxon>
        <taxon>Endozoicomonadaceae</taxon>
        <taxon>Endozoicomonas</taxon>
    </lineage>
</organism>
<name>A0A081N1W5_9GAMM</name>
<dbReference type="AlphaFoldDB" id="A0A081N1W5"/>
<feature type="transmembrane region" description="Helical" evidence="8">
    <location>
        <begin position="96"/>
        <end position="116"/>
    </location>
</feature>
<feature type="transmembrane region" description="Helical" evidence="8">
    <location>
        <begin position="156"/>
        <end position="176"/>
    </location>
</feature>
<feature type="transmembrane region" description="Helical" evidence="8">
    <location>
        <begin position="326"/>
        <end position="346"/>
    </location>
</feature>
<dbReference type="SUPFAM" id="SSF103473">
    <property type="entry name" value="MFS general substrate transporter"/>
    <property type="match status" value="1"/>
</dbReference>
<gene>
    <name evidence="10" type="ORF">GZ77_18080</name>
</gene>
<keyword evidence="4" id="KW-1003">Cell membrane</keyword>
<keyword evidence="11" id="KW-1185">Reference proteome</keyword>
<dbReference type="PANTHER" id="PTHR43271:SF1">
    <property type="entry name" value="INNER MEMBRANE TRANSPORT PROTEIN YNFM"/>
    <property type="match status" value="1"/>
</dbReference>
<dbReference type="EMBL" id="JOKG01000004">
    <property type="protein sequence ID" value="KEQ12438.1"/>
    <property type="molecule type" value="Genomic_DNA"/>
</dbReference>
<evidence type="ECO:0000256" key="3">
    <source>
        <dbReference type="ARBA" id="ARBA00022448"/>
    </source>
</evidence>
<feature type="transmembrane region" description="Helical" evidence="8">
    <location>
        <begin position="352"/>
        <end position="373"/>
    </location>
</feature>
<keyword evidence="6 8" id="KW-1133">Transmembrane helix</keyword>
<reference evidence="10 11" key="1">
    <citation type="submission" date="2014-06" db="EMBL/GenBank/DDBJ databases">
        <title>Whole Genome Sequences of Three Symbiotic Endozoicomonas Bacteria.</title>
        <authorList>
            <person name="Neave M.J."/>
            <person name="Apprill A."/>
            <person name="Voolstra C.R."/>
        </authorList>
    </citation>
    <scope>NUCLEOTIDE SEQUENCE [LARGE SCALE GENOMIC DNA]</scope>
    <source>
        <strain evidence="10 11">LMG 24815</strain>
    </source>
</reference>
<evidence type="ECO:0000256" key="8">
    <source>
        <dbReference type="SAM" id="Phobius"/>
    </source>
</evidence>
<dbReference type="GO" id="GO:0005886">
    <property type="term" value="C:plasma membrane"/>
    <property type="evidence" value="ECO:0007669"/>
    <property type="project" value="UniProtKB-SubCell"/>
</dbReference>
<dbReference type="PANTHER" id="PTHR43271">
    <property type="entry name" value="BLL2771 PROTEIN"/>
    <property type="match status" value="1"/>
</dbReference>
<keyword evidence="7 8" id="KW-0472">Membrane</keyword>
<feature type="transmembrane region" description="Helical" evidence="8">
    <location>
        <begin position="70"/>
        <end position="90"/>
    </location>
</feature>
<feature type="transmembrane region" description="Helical" evidence="8">
    <location>
        <begin position="267"/>
        <end position="287"/>
    </location>
</feature>
<comment type="similarity">
    <text evidence="2">Belongs to the major facilitator superfamily.</text>
</comment>
<evidence type="ECO:0000256" key="7">
    <source>
        <dbReference type="ARBA" id="ARBA00023136"/>
    </source>
</evidence>
<dbReference type="RefSeq" id="WP_034877797.1">
    <property type="nucleotide sequence ID" value="NZ_JOKG01000004.1"/>
</dbReference>
<evidence type="ECO:0000256" key="4">
    <source>
        <dbReference type="ARBA" id="ARBA00022475"/>
    </source>
</evidence>
<evidence type="ECO:0000259" key="9">
    <source>
        <dbReference type="PROSITE" id="PS50850"/>
    </source>
</evidence>
<keyword evidence="5 8" id="KW-0812">Transmembrane</keyword>
<dbReference type="Gene3D" id="1.20.1250.20">
    <property type="entry name" value="MFS general substrate transporter like domains"/>
    <property type="match status" value="1"/>
</dbReference>
<dbReference type="InterPro" id="IPR020846">
    <property type="entry name" value="MFS_dom"/>
</dbReference>
<protein>
    <recommendedName>
        <fullName evidence="9">Major facilitator superfamily (MFS) profile domain-containing protein</fullName>
    </recommendedName>
</protein>
<feature type="transmembrane region" description="Helical" evidence="8">
    <location>
        <begin position="201"/>
        <end position="222"/>
    </location>
</feature>
<feature type="transmembrane region" description="Helical" evidence="8">
    <location>
        <begin position="44"/>
        <end position="63"/>
    </location>
</feature>
<evidence type="ECO:0000256" key="1">
    <source>
        <dbReference type="ARBA" id="ARBA00004651"/>
    </source>
</evidence>
<feature type="transmembrane region" description="Helical" evidence="8">
    <location>
        <begin position="234"/>
        <end position="255"/>
    </location>
</feature>
<evidence type="ECO:0000256" key="2">
    <source>
        <dbReference type="ARBA" id="ARBA00008335"/>
    </source>
</evidence>
<evidence type="ECO:0000256" key="5">
    <source>
        <dbReference type="ARBA" id="ARBA00022692"/>
    </source>
</evidence>
<dbReference type="InterPro" id="IPR036259">
    <property type="entry name" value="MFS_trans_sf"/>
</dbReference>
<feature type="domain" description="Major facilitator superfamily (MFS) profile" evidence="9">
    <location>
        <begin position="1"/>
        <end position="375"/>
    </location>
</feature>
<dbReference type="eggNOG" id="COG2814">
    <property type="taxonomic scope" value="Bacteria"/>
</dbReference>
<feature type="transmembrane region" description="Helical" evidence="8">
    <location>
        <begin position="128"/>
        <end position="150"/>
    </location>
</feature>
<feature type="transmembrane region" description="Helical" evidence="8">
    <location>
        <begin position="293"/>
        <end position="314"/>
    </location>
</feature>
<evidence type="ECO:0000313" key="10">
    <source>
        <dbReference type="EMBL" id="KEQ12438.1"/>
    </source>
</evidence>
<evidence type="ECO:0000256" key="6">
    <source>
        <dbReference type="ARBA" id="ARBA00022989"/>
    </source>
</evidence>
<evidence type="ECO:0000313" key="11">
    <source>
        <dbReference type="Proteomes" id="UP000028006"/>
    </source>
</evidence>
<accession>A0A081N1W5</accession>
<dbReference type="PROSITE" id="PS50850">
    <property type="entry name" value="MFS"/>
    <property type="match status" value="1"/>
</dbReference>
<comment type="subcellular location">
    <subcellularLocation>
        <location evidence="1">Cell membrane</location>
        <topology evidence="1">Multi-pass membrane protein</topology>
    </subcellularLocation>
</comment>
<dbReference type="Pfam" id="PF07690">
    <property type="entry name" value="MFS_1"/>
    <property type="match status" value="1"/>
</dbReference>
<sequence>MVVFKQGILLLVTILVFGSLYAPQPVLPYLADYFQSNPAQTSELVTRIMLVLSLGALLSGLFLRAIPARTLLLVCLPLLGGMEILFASVVHIEHALALKTVEGLLFSAILPALMTAMADTSGKSGAAVVWYVSASVAGSVCGRLLSGSLISAGHHAPVWIALGCAMLCVSPFILFLDRTSGNPEQIQLKTALADVLGRKDVWACVFIIFTAICCLASVLNYLPFHMRSQHPALSAAQIAFLYTGYLCAIVCSMMMPKIRRFAGNDRLLFRLVLISLLLGMLILVVDYYGSCLIAVAIMCGTVFMVHSGLSAYLNQNIPQHRRVVNGFYLTSYYLGGAFSSLLPGSLFMSMGWHWLLVGLSVLLCVAIAMVSFIRG</sequence>
<dbReference type="Proteomes" id="UP000028006">
    <property type="component" value="Unassembled WGS sequence"/>
</dbReference>
<dbReference type="InterPro" id="IPR011701">
    <property type="entry name" value="MFS"/>
</dbReference>
<dbReference type="GO" id="GO:0022857">
    <property type="term" value="F:transmembrane transporter activity"/>
    <property type="evidence" value="ECO:0007669"/>
    <property type="project" value="InterPro"/>
</dbReference>
<proteinExistence type="inferred from homology"/>
<keyword evidence="3" id="KW-0813">Transport</keyword>